<proteinExistence type="predicted"/>
<sequence length="47" mass="4876">MTVVVLDVLGEHGVQMFGVVGALIAIPVAAAALSLAEEVLYPRLDRA</sequence>
<keyword evidence="1" id="KW-0472">Membrane</keyword>
<evidence type="ECO:0000313" key="3">
    <source>
        <dbReference type="Proteomes" id="UP000585638"/>
    </source>
</evidence>
<name>A0A7W9KCG9_9PSEU</name>
<organism evidence="2 3">
    <name type="scientific">Kutzneria kofuensis</name>
    <dbReference type="NCBI Taxonomy" id="103725"/>
    <lineage>
        <taxon>Bacteria</taxon>
        <taxon>Bacillati</taxon>
        <taxon>Actinomycetota</taxon>
        <taxon>Actinomycetes</taxon>
        <taxon>Pseudonocardiales</taxon>
        <taxon>Pseudonocardiaceae</taxon>
        <taxon>Kutzneria</taxon>
    </lineage>
</organism>
<keyword evidence="1" id="KW-0812">Transmembrane</keyword>
<evidence type="ECO:0000313" key="2">
    <source>
        <dbReference type="EMBL" id="MBB5889930.1"/>
    </source>
</evidence>
<gene>
    <name evidence="2" type="ORF">BJ998_001126</name>
</gene>
<accession>A0A7W9KCG9</accession>
<keyword evidence="1" id="KW-1133">Transmembrane helix</keyword>
<dbReference type="Proteomes" id="UP000585638">
    <property type="component" value="Unassembled WGS sequence"/>
</dbReference>
<dbReference type="AlphaFoldDB" id="A0A7W9KCG9"/>
<comment type="caution">
    <text evidence="2">The sequence shown here is derived from an EMBL/GenBank/DDBJ whole genome shotgun (WGS) entry which is preliminary data.</text>
</comment>
<reference evidence="2 3" key="1">
    <citation type="submission" date="2020-08" db="EMBL/GenBank/DDBJ databases">
        <title>Sequencing the genomes of 1000 actinobacteria strains.</title>
        <authorList>
            <person name="Klenk H.-P."/>
        </authorList>
    </citation>
    <scope>NUCLEOTIDE SEQUENCE [LARGE SCALE GENOMIC DNA]</scope>
    <source>
        <strain evidence="2 3">DSM 43851</strain>
    </source>
</reference>
<feature type="transmembrane region" description="Helical" evidence="1">
    <location>
        <begin position="16"/>
        <end position="36"/>
    </location>
</feature>
<dbReference type="EMBL" id="JACHIR010000001">
    <property type="protein sequence ID" value="MBB5889930.1"/>
    <property type="molecule type" value="Genomic_DNA"/>
</dbReference>
<evidence type="ECO:0000256" key="1">
    <source>
        <dbReference type="SAM" id="Phobius"/>
    </source>
</evidence>
<keyword evidence="3" id="KW-1185">Reference proteome</keyword>
<protein>
    <submittedName>
        <fullName evidence="2">Putative PurR-regulated permease PerM</fullName>
    </submittedName>
</protein>
<dbReference type="RefSeq" id="WP_184859080.1">
    <property type="nucleotide sequence ID" value="NZ_BAAAWY010000008.1"/>
</dbReference>